<dbReference type="OrthoDB" id="5951731at2759"/>
<evidence type="ECO:0000256" key="4">
    <source>
        <dbReference type="ARBA" id="ARBA00023049"/>
    </source>
</evidence>
<feature type="region of interest" description="Disordered" evidence="10">
    <location>
        <begin position="894"/>
        <end position="942"/>
    </location>
</feature>
<reference evidence="15 16" key="1">
    <citation type="submission" date="2020-11" db="EMBL/GenBank/DDBJ databases">
        <authorList>
            <person name="Wallbank WR R."/>
            <person name="Pardo Diaz C."/>
            <person name="Kozak K."/>
            <person name="Martin S."/>
            <person name="Jiggins C."/>
            <person name="Moest M."/>
            <person name="Warren A I."/>
            <person name="Generalovic N T."/>
            <person name="Byers J.R.P. K."/>
            <person name="Montejo-Kovacevich G."/>
            <person name="Yen C E."/>
        </authorList>
    </citation>
    <scope>NUCLEOTIDE SEQUENCE [LARGE SCALE GENOMIC DNA]</scope>
</reference>
<keyword evidence="3 11" id="KW-1133">Transmembrane helix</keyword>
<comment type="caution">
    <text evidence="8">Lacks conserved residue(s) required for the propagation of feature annotation.</text>
</comment>
<keyword evidence="9" id="KW-0479">Metal-binding</keyword>
<keyword evidence="4" id="KW-0378">Hydrolase</keyword>
<feature type="disulfide bond" evidence="7">
    <location>
        <begin position="549"/>
        <end position="569"/>
    </location>
</feature>
<feature type="region of interest" description="Disordered" evidence="10">
    <location>
        <begin position="1255"/>
        <end position="1503"/>
    </location>
</feature>
<feature type="binding site" evidence="9">
    <location>
        <position position="427"/>
    </location>
    <ligand>
        <name>Zn(2+)</name>
        <dbReference type="ChEBI" id="CHEBI:29105"/>
        <note>catalytic</note>
    </ligand>
</feature>
<sequence length="1503" mass="162991">MGARRNEISAVLGRQGLAAVIDNAFLCLQVMFSGSRWRTVLGKWNLPRLVYEAVPLRADKLSLRTLGLVLLALTLEPAEAAHSTFADNAFTTGHPKNEFSQHFIIKPEIYHGRHKRAIRNTLEEAGSHASHISLSYIHDGERIIADLKLNEELIPQGHFLRYQNGTGGNALKTFNKTDINLCHYQGAIRGKANSRVAISTCNGINGLVYDGTESYYIYSDSEGELQSDHYLFRNSDMLYNATCGVHSDHEHEREDFFIGQAANRILRYKRSKEENIIRGPYNANRHSSFVELVIVVDNKVYKGLGENMKKVHNHCKDIANIVNALYVPLNIFVALVGVVVWNESNEIELSSDGDDTLKKFLHYRRNSLLSYPNDNAQLLTKEQFEGGVVGKALKGPICTYEYSGGVSMEHSQLVAVVATTVAHEMGHNFGMEHDSTECKCVEEKCIMSASSTSLVPRHWSSCSIDQLNVAFSHGMNYCLRNKPTKLFESPQCGNGFVEPGEQCDCGLPEFCENSCCDPGTCMLHANASCATGECCDLTTCRPKNPGTECRSADEECDLPEYCTGESEFCPPDIYKRDTEVCDNGNAYCYRGSCRSRANQCKILWGPSGDSSDHCYEKNVDGNRHGNCGYDRLKNEYIPCAAADVHCGMLHCKHLNERLEFGMESVAILSHSFMSHGGTIIPCRTAIVDLGLQSPDPGLAPNGSKCGLNKMCVDQKCVGIEALHLKGIGPKCPNDCNGQGVCNSEGHCHCNVGFAPPDCSNPGQGGSIDSGPASNPNGRIGFTRAMYIFFLGIVPCIAIISFLTYYWKQNHPLQFRKPSNVTKVTLKTSPTSQRMPPSNPSTDDMNSALLKSPTDDNAFLHNSMFGKFKGFTLKPLPNSTNISNNTGAKVALVHPVAKPPDPSKQAGSVPFRAAPPVPKRPPSSVERNDNENTDPNVNSMKAPALPPPNAGFNTARPLISDPVLKASTCTAKELESVKQIPNNDNTSQMIIPKPPPQVKFQSDSNTAPNKDSKEGTIKRIASFLKNDKKSNSSVNAKQSFKAKPMINREKLKDIKISSPIPIVDNELQVPEPDQTNLVQRTQSMRDPSSFDRKSNVQTFGSMRQPGTVRPKSVVGLRPKSPPPRPPVPTTLKPSGTVKTDLTGTNANFVKKAIAEINDTSSSESDNIYADIDEVINNKEALASNPNAGSNDSMGLLNEIVSEIEKKNGPTLYSNANVQTTRPAGGILPETGSSNNNSANNVIQINENVRTPVARVAPNIPDSVGKLKPNSFSSFKAERPLNTPSSGNVPKSKEPSTTSAKSKPELSLSVTNKPTSTHGSQPNSKPSTNTQLTKSTRKSTSSTSKPPQKPESTSTASVPGGKKNLVSQRAELWENNAKPKLGNKISSSNSSNNNKVSSAGRSSPAASDSTSGASTKPATISKRVKSFTPSSTSASGPAKTNTSVNKRKLSDLHSSADRQPNVSSSVVNRFETKNNKLDNATTNVRFATSNSNSSSSSKPNNTASA</sequence>
<evidence type="ECO:0000256" key="5">
    <source>
        <dbReference type="ARBA" id="ARBA00023136"/>
    </source>
</evidence>
<feature type="domain" description="Peptidase M12B" evidence="14">
    <location>
        <begin position="288"/>
        <end position="483"/>
    </location>
</feature>
<evidence type="ECO:0000256" key="6">
    <source>
        <dbReference type="ARBA" id="ARBA00023157"/>
    </source>
</evidence>
<feature type="active site" evidence="9">
    <location>
        <position position="424"/>
    </location>
</feature>
<keyword evidence="2 11" id="KW-0812">Transmembrane</keyword>
<feature type="disulfide bond" evidence="8">
    <location>
        <begin position="749"/>
        <end position="758"/>
    </location>
</feature>
<dbReference type="GO" id="GO:0016020">
    <property type="term" value="C:membrane"/>
    <property type="evidence" value="ECO:0007669"/>
    <property type="project" value="UniProtKB-SubCell"/>
</dbReference>
<evidence type="ECO:0000256" key="11">
    <source>
        <dbReference type="SAM" id="Phobius"/>
    </source>
</evidence>
<dbReference type="InterPro" id="IPR034027">
    <property type="entry name" value="Reprolysin_adamalysin"/>
</dbReference>
<dbReference type="InterPro" id="IPR001762">
    <property type="entry name" value="Disintegrin_dom"/>
</dbReference>
<dbReference type="CDD" id="cd04269">
    <property type="entry name" value="ZnMc_adamalysin_II_like"/>
    <property type="match status" value="1"/>
</dbReference>
<dbReference type="InterPro" id="IPR001590">
    <property type="entry name" value="Peptidase_M12B"/>
</dbReference>
<feature type="compositionally biased region" description="Polar residues" evidence="10">
    <location>
        <begin position="1425"/>
        <end position="1442"/>
    </location>
</feature>
<keyword evidence="9" id="KW-0862">Zinc</keyword>
<dbReference type="SUPFAM" id="SSF55486">
    <property type="entry name" value="Metalloproteases ('zincins'), catalytic domain"/>
    <property type="match status" value="1"/>
</dbReference>
<feature type="disulfide bond" evidence="9">
    <location>
        <begin position="438"/>
        <end position="462"/>
    </location>
</feature>
<dbReference type="SMART" id="SM00608">
    <property type="entry name" value="ACR"/>
    <property type="match status" value="1"/>
</dbReference>
<proteinExistence type="predicted"/>
<dbReference type="InterPro" id="IPR024079">
    <property type="entry name" value="MetalloPept_cat_dom_sf"/>
</dbReference>
<evidence type="ECO:0000259" key="13">
    <source>
        <dbReference type="PROSITE" id="PS50214"/>
    </source>
</evidence>
<feature type="disulfide bond" evidence="9">
    <location>
        <begin position="398"/>
        <end position="478"/>
    </location>
</feature>
<dbReference type="Gene3D" id="4.10.70.10">
    <property type="entry name" value="Disintegrin domain"/>
    <property type="match status" value="1"/>
</dbReference>
<dbReference type="Pfam" id="PF00200">
    <property type="entry name" value="Disintegrin"/>
    <property type="match status" value="1"/>
</dbReference>
<dbReference type="PROSITE" id="PS50214">
    <property type="entry name" value="DISINTEGRIN_2"/>
    <property type="match status" value="1"/>
</dbReference>
<dbReference type="OMA" id="CPDEKCV"/>
<dbReference type="EMBL" id="LR899011">
    <property type="protein sequence ID" value="CAD7085151.1"/>
    <property type="molecule type" value="Genomic_DNA"/>
</dbReference>
<feature type="domain" description="Disintegrin" evidence="13">
    <location>
        <begin position="489"/>
        <end position="577"/>
    </location>
</feature>
<feature type="compositionally biased region" description="Polar residues" evidence="10">
    <location>
        <begin position="1475"/>
        <end position="1486"/>
    </location>
</feature>
<evidence type="ECO:0000259" key="12">
    <source>
        <dbReference type="PROSITE" id="PS50026"/>
    </source>
</evidence>
<dbReference type="Gene3D" id="3.40.390.10">
    <property type="entry name" value="Collagenase (Catalytic Domain)"/>
    <property type="match status" value="1"/>
</dbReference>
<organism evidence="15 16">
    <name type="scientific">Hermetia illucens</name>
    <name type="common">Black soldier fly</name>
    <dbReference type="NCBI Taxonomy" id="343691"/>
    <lineage>
        <taxon>Eukaryota</taxon>
        <taxon>Metazoa</taxon>
        <taxon>Ecdysozoa</taxon>
        <taxon>Arthropoda</taxon>
        <taxon>Hexapoda</taxon>
        <taxon>Insecta</taxon>
        <taxon>Pterygota</taxon>
        <taxon>Neoptera</taxon>
        <taxon>Endopterygota</taxon>
        <taxon>Diptera</taxon>
        <taxon>Brachycera</taxon>
        <taxon>Stratiomyomorpha</taxon>
        <taxon>Stratiomyidae</taxon>
        <taxon>Hermetiinae</taxon>
        <taxon>Hermetia</taxon>
    </lineage>
</organism>
<dbReference type="InParanoid" id="A0A7R8UQN5"/>
<keyword evidence="6 8" id="KW-1015">Disulfide bond</keyword>
<keyword evidence="16" id="KW-1185">Reference proteome</keyword>
<feature type="compositionally biased region" description="Low complexity" evidence="10">
    <location>
        <begin position="1381"/>
        <end position="1396"/>
    </location>
</feature>
<evidence type="ECO:0000256" key="2">
    <source>
        <dbReference type="ARBA" id="ARBA00022692"/>
    </source>
</evidence>
<feature type="compositionally biased region" description="Polar residues" evidence="10">
    <location>
        <begin position="1306"/>
        <end position="1327"/>
    </location>
</feature>
<feature type="compositionally biased region" description="Polar residues" evidence="10">
    <location>
        <begin position="1397"/>
        <end position="1416"/>
    </location>
</feature>
<evidence type="ECO:0008006" key="17">
    <source>
        <dbReference type="Google" id="ProtNLM"/>
    </source>
</evidence>
<dbReference type="PROSITE" id="PS01186">
    <property type="entry name" value="EGF_2"/>
    <property type="match status" value="1"/>
</dbReference>
<dbReference type="SUPFAM" id="SSF57552">
    <property type="entry name" value="Blood coagulation inhibitor (disintegrin)"/>
    <property type="match status" value="1"/>
</dbReference>
<dbReference type="FunCoup" id="A0A7R8UQN5">
    <property type="interactions" value="236"/>
</dbReference>
<evidence type="ECO:0000256" key="10">
    <source>
        <dbReference type="SAM" id="MobiDB-lite"/>
    </source>
</evidence>
<accession>A0A7R8UQN5</accession>
<feature type="binding site" evidence="9">
    <location>
        <position position="423"/>
    </location>
    <ligand>
        <name>Zn(2+)</name>
        <dbReference type="ChEBI" id="CHEBI:29105"/>
        <note>catalytic</note>
    </ligand>
</feature>
<dbReference type="InterPro" id="IPR036436">
    <property type="entry name" value="Disintegrin_dom_sf"/>
</dbReference>
<evidence type="ECO:0000313" key="16">
    <source>
        <dbReference type="Proteomes" id="UP000594454"/>
    </source>
</evidence>
<feature type="transmembrane region" description="Helical" evidence="11">
    <location>
        <begin position="784"/>
        <end position="806"/>
    </location>
</feature>
<dbReference type="Gene3D" id="2.60.120.260">
    <property type="entry name" value="Galactose-binding domain-like"/>
    <property type="match status" value="1"/>
</dbReference>
<keyword evidence="5 11" id="KW-0472">Membrane</keyword>
<feature type="compositionally biased region" description="Polar residues" evidence="10">
    <location>
        <begin position="1455"/>
        <end position="1465"/>
    </location>
</feature>
<dbReference type="GO" id="GO:0004222">
    <property type="term" value="F:metalloendopeptidase activity"/>
    <property type="evidence" value="ECO:0007669"/>
    <property type="project" value="InterPro"/>
</dbReference>
<name>A0A7R8UQN5_HERIL</name>
<dbReference type="Pfam" id="PF01421">
    <property type="entry name" value="Reprolysin"/>
    <property type="match status" value="1"/>
</dbReference>
<evidence type="ECO:0000313" key="15">
    <source>
        <dbReference type="EMBL" id="CAD7085151.1"/>
    </source>
</evidence>
<dbReference type="SMART" id="SM00050">
    <property type="entry name" value="DISIN"/>
    <property type="match status" value="1"/>
</dbReference>
<keyword evidence="4" id="KW-0645">Protease</keyword>
<comment type="subcellular location">
    <subcellularLocation>
        <location evidence="1">Membrane</location>
        <topology evidence="1">Single-pass membrane protein</topology>
    </subcellularLocation>
</comment>
<keyword evidence="4" id="KW-0482">Metalloprotease</keyword>
<evidence type="ECO:0000256" key="9">
    <source>
        <dbReference type="PROSITE-ProRule" id="PRU00276"/>
    </source>
</evidence>
<feature type="binding site" evidence="9">
    <location>
        <position position="433"/>
    </location>
    <ligand>
        <name>Zn(2+)</name>
        <dbReference type="ChEBI" id="CHEBI:29105"/>
        <note>catalytic</note>
    </ligand>
</feature>
<protein>
    <recommendedName>
        <fullName evidence="17">Disintegrin and metalloproteinase domain-containing protein 12</fullName>
    </recommendedName>
</protein>
<feature type="domain" description="EGF-like" evidence="12">
    <location>
        <begin position="727"/>
        <end position="759"/>
    </location>
</feature>
<dbReference type="PANTHER" id="PTHR11905">
    <property type="entry name" value="ADAM A DISINTEGRIN AND METALLOPROTEASE DOMAIN"/>
    <property type="match status" value="1"/>
</dbReference>
<feature type="compositionally biased region" description="Polar residues" evidence="10">
    <location>
        <begin position="998"/>
        <end position="1008"/>
    </location>
</feature>
<evidence type="ECO:0000256" key="3">
    <source>
        <dbReference type="ARBA" id="ARBA00022989"/>
    </source>
</evidence>
<dbReference type="GO" id="GO:0046872">
    <property type="term" value="F:metal ion binding"/>
    <property type="evidence" value="ECO:0007669"/>
    <property type="project" value="UniProtKB-KW"/>
</dbReference>
<dbReference type="FunFam" id="3.40.390.10:FF:000002">
    <property type="entry name" value="Disintegrin and metalloproteinase domain-containing protein 22"/>
    <property type="match status" value="1"/>
</dbReference>
<gene>
    <name evidence="15" type="ORF">HERILL_LOCUS8014</name>
</gene>
<dbReference type="InterPro" id="IPR000742">
    <property type="entry name" value="EGF"/>
</dbReference>
<feature type="compositionally biased region" description="Pro residues" evidence="10">
    <location>
        <begin position="1118"/>
        <end position="1127"/>
    </location>
</feature>
<dbReference type="Pfam" id="PF08516">
    <property type="entry name" value="ADAM_CR"/>
    <property type="match status" value="1"/>
</dbReference>
<dbReference type="PROSITE" id="PS50026">
    <property type="entry name" value="EGF_3"/>
    <property type="match status" value="1"/>
</dbReference>
<evidence type="ECO:0000259" key="14">
    <source>
        <dbReference type="PROSITE" id="PS50215"/>
    </source>
</evidence>
<evidence type="ECO:0000256" key="8">
    <source>
        <dbReference type="PROSITE-ProRule" id="PRU00076"/>
    </source>
</evidence>
<dbReference type="Proteomes" id="UP000594454">
    <property type="component" value="Chromosome 3"/>
</dbReference>
<feature type="disulfide bond" evidence="8">
    <location>
        <begin position="731"/>
        <end position="741"/>
    </location>
</feature>
<feature type="region of interest" description="Disordered" evidence="10">
    <location>
        <begin position="980"/>
        <end position="1013"/>
    </location>
</feature>
<dbReference type="InterPro" id="IPR006586">
    <property type="entry name" value="ADAM_Cys-rich"/>
</dbReference>
<feature type="transmembrane region" description="Helical" evidence="11">
    <location>
        <begin position="318"/>
        <end position="341"/>
    </location>
</feature>
<evidence type="ECO:0000256" key="1">
    <source>
        <dbReference type="ARBA" id="ARBA00004167"/>
    </source>
</evidence>
<feature type="compositionally biased region" description="Low complexity" evidence="10">
    <location>
        <begin position="1328"/>
        <end position="1353"/>
    </location>
</feature>
<feature type="region of interest" description="Disordered" evidence="10">
    <location>
        <begin position="1080"/>
        <end position="1139"/>
    </location>
</feature>
<dbReference type="GO" id="GO:0006509">
    <property type="term" value="P:membrane protein ectodomain proteolysis"/>
    <property type="evidence" value="ECO:0007669"/>
    <property type="project" value="TreeGrafter"/>
</dbReference>
<evidence type="ECO:0000256" key="7">
    <source>
        <dbReference type="PROSITE-ProRule" id="PRU00068"/>
    </source>
</evidence>
<dbReference type="PROSITE" id="PS50215">
    <property type="entry name" value="ADAM_MEPRO"/>
    <property type="match status" value="1"/>
</dbReference>
<feature type="compositionally biased region" description="Polar residues" evidence="10">
    <location>
        <begin position="1280"/>
        <end position="1299"/>
    </location>
</feature>
<dbReference type="PANTHER" id="PTHR11905:SF159">
    <property type="entry name" value="ADAM METALLOPROTEASE"/>
    <property type="match status" value="1"/>
</dbReference>
<dbReference type="FunFam" id="4.10.70.10:FF:000001">
    <property type="entry name" value="Disintegrin and metalloproteinase domain-containing protein 22"/>
    <property type="match status" value="1"/>
</dbReference>
<keyword evidence="8" id="KW-0245">EGF-like domain</keyword>
<feature type="disulfide bond" evidence="9">
    <location>
        <begin position="440"/>
        <end position="445"/>
    </location>
</feature>